<comment type="pathway">
    <text evidence="2 8">Glycan metabolism; pectin degradation; 2-dehydro-3-deoxy-D-gluconate from pectin: step 2/5.</text>
</comment>
<evidence type="ECO:0000256" key="4">
    <source>
        <dbReference type="ARBA" id="ARBA00022723"/>
    </source>
</evidence>
<keyword evidence="4 8" id="KW-0479">Metal-binding</keyword>
<evidence type="ECO:0000256" key="5">
    <source>
        <dbReference type="ARBA" id="ARBA00022729"/>
    </source>
</evidence>
<comment type="similarity">
    <text evidence="8">Belongs to the polysaccharide lyase 1 family.</text>
</comment>
<feature type="domain" description="Pectate lyase" evidence="9">
    <location>
        <begin position="119"/>
        <end position="318"/>
    </location>
</feature>
<proteinExistence type="inferred from homology"/>
<keyword evidence="5 8" id="KW-0732">Signal</keyword>
<dbReference type="Pfam" id="PF00544">
    <property type="entry name" value="Pectate_lyase_4"/>
    <property type="match status" value="1"/>
</dbReference>
<dbReference type="SMART" id="SM00656">
    <property type="entry name" value="Amb_all"/>
    <property type="match status" value="1"/>
</dbReference>
<dbReference type="Proteomes" id="UP000236161">
    <property type="component" value="Unassembled WGS sequence"/>
</dbReference>
<comment type="catalytic activity">
    <reaction evidence="1 8">
        <text>Eliminative cleavage of (1-&gt;4)-alpha-D-galacturonan to give oligosaccharides with 4-deoxy-alpha-D-galact-4-enuronosyl groups at their non-reducing ends.</text>
        <dbReference type="EC" id="4.2.2.2"/>
    </reaction>
</comment>
<dbReference type="UniPathway" id="UPA00545">
    <property type="reaction ID" value="UER00824"/>
</dbReference>
<dbReference type="InterPro" id="IPR011050">
    <property type="entry name" value="Pectin_lyase_fold/virulence"/>
</dbReference>
<dbReference type="GO" id="GO:0045490">
    <property type="term" value="P:pectin catabolic process"/>
    <property type="evidence" value="ECO:0007669"/>
    <property type="project" value="UniProtKB-UniPathway"/>
</dbReference>
<dbReference type="InterPro" id="IPR018082">
    <property type="entry name" value="AmbAllergen"/>
</dbReference>
<evidence type="ECO:0000256" key="6">
    <source>
        <dbReference type="ARBA" id="ARBA00022837"/>
    </source>
</evidence>
<keyword evidence="11" id="KW-1185">Reference proteome</keyword>
<dbReference type="STRING" id="1088818.A0A2I0B8G6"/>
<dbReference type="Gene3D" id="2.160.20.10">
    <property type="entry name" value="Single-stranded right-handed beta-helix, Pectin lyase-like"/>
    <property type="match status" value="1"/>
</dbReference>
<evidence type="ECO:0000313" key="11">
    <source>
        <dbReference type="Proteomes" id="UP000236161"/>
    </source>
</evidence>
<dbReference type="InterPro" id="IPR045032">
    <property type="entry name" value="PEL"/>
</dbReference>
<dbReference type="GO" id="GO:0030570">
    <property type="term" value="F:pectate lyase activity"/>
    <property type="evidence" value="ECO:0007669"/>
    <property type="project" value="UniProtKB-EC"/>
</dbReference>
<dbReference type="EMBL" id="KZ451906">
    <property type="protein sequence ID" value="PKA64098.1"/>
    <property type="molecule type" value="Genomic_DNA"/>
</dbReference>
<dbReference type="SUPFAM" id="SSF51126">
    <property type="entry name" value="Pectin lyase-like"/>
    <property type="match status" value="1"/>
</dbReference>
<dbReference type="AlphaFoldDB" id="A0A2I0B8G6"/>
<feature type="signal peptide" evidence="8">
    <location>
        <begin position="1"/>
        <end position="26"/>
    </location>
</feature>
<accession>A0A2I0B8G6</accession>
<organism evidence="10 11">
    <name type="scientific">Apostasia shenzhenica</name>
    <dbReference type="NCBI Taxonomy" id="1088818"/>
    <lineage>
        <taxon>Eukaryota</taxon>
        <taxon>Viridiplantae</taxon>
        <taxon>Streptophyta</taxon>
        <taxon>Embryophyta</taxon>
        <taxon>Tracheophyta</taxon>
        <taxon>Spermatophyta</taxon>
        <taxon>Magnoliopsida</taxon>
        <taxon>Liliopsida</taxon>
        <taxon>Asparagales</taxon>
        <taxon>Orchidaceae</taxon>
        <taxon>Apostasioideae</taxon>
        <taxon>Apostasia</taxon>
    </lineage>
</organism>
<evidence type="ECO:0000313" key="10">
    <source>
        <dbReference type="EMBL" id="PKA64098.1"/>
    </source>
</evidence>
<keyword evidence="6 8" id="KW-0106">Calcium</keyword>
<dbReference type="InterPro" id="IPR002022">
    <property type="entry name" value="Pec_lyase"/>
</dbReference>
<comment type="cofactor">
    <cofactor evidence="8">
        <name>Ca(2+)</name>
        <dbReference type="ChEBI" id="CHEBI:29108"/>
    </cofactor>
    <text evidence="8">Binds 1 Ca(2+) ion. Required for its activity.</text>
</comment>
<reference evidence="10 11" key="1">
    <citation type="journal article" date="2017" name="Nature">
        <title>The Apostasia genome and the evolution of orchids.</title>
        <authorList>
            <person name="Zhang G.Q."/>
            <person name="Liu K.W."/>
            <person name="Li Z."/>
            <person name="Lohaus R."/>
            <person name="Hsiao Y.Y."/>
            <person name="Niu S.C."/>
            <person name="Wang J.Y."/>
            <person name="Lin Y.C."/>
            <person name="Xu Q."/>
            <person name="Chen L.J."/>
            <person name="Yoshida K."/>
            <person name="Fujiwara S."/>
            <person name="Wang Z.W."/>
            <person name="Zhang Y.Q."/>
            <person name="Mitsuda N."/>
            <person name="Wang M."/>
            <person name="Liu G.H."/>
            <person name="Pecoraro L."/>
            <person name="Huang H.X."/>
            <person name="Xiao X.J."/>
            <person name="Lin M."/>
            <person name="Wu X.Y."/>
            <person name="Wu W.L."/>
            <person name="Chen Y.Y."/>
            <person name="Chang S.B."/>
            <person name="Sakamoto S."/>
            <person name="Ohme-Takagi M."/>
            <person name="Yagi M."/>
            <person name="Zeng S.J."/>
            <person name="Shen C.Y."/>
            <person name="Yeh C.M."/>
            <person name="Luo Y.B."/>
            <person name="Tsai W.C."/>
            <person name="Van de Peer Y."/>
            <person name="Liu Z.J."/>
        </authorList>
    </citation>
    <scope>NUCLEOTIDE SEQUENCE [LARGE SCALE GENOMIC DNA]</scope>
    <source>
        <strain evidence="11">cv. Shenzhen</strain>
        <tissue evidence="10">Stem</tissue>
    </source>
</reference>
<sequence>MENMATNTPPILILTLFVLLCTTSFSVSLAAAGMLQRQGSSMNSIDRCWRRDTRWAANRQQLASCSVGFAGKMINNGGRGLRWYVVTDAGDSPASPQPGTLRYGATMIAGKVWITFARDMQIKLERPLLVSSFTTIDGRGAVVQIAGGCGFVLDKVHDVIIHGLHFHHNRATPAAVGPVAAPGGKTKDLWGADGDAIRLISSSKIWIDHNTLFTGEDGLIDVTRGSTDITISNNWFRDHDKVMLLGHDDGFSEDRRMRVTVAFNRFGPNCNQRMPRIRHGYAHVANNLYEGWKIYAIGGSMNPKVKSEGNLFIAPPNQNKAVTWREAAGGEQWRWKSVNDVFENGAFFGKTEIKGLNPGYDLWQRFTVGKASSVRLWTKFAGALRCSSRTRC</sequence>
<dbReference type="PANTHER" id="PTHR31683">
    <property type="entry name" value="PECTATE LYASE 18-RELATED"/>
    <property type="match status" value="1"/>
</dbReference>
<protein>
    <recommendedName>
        <fullName evidence="3 8">Pectate lyase</fullName>
        <ecNumber evidence="3 8">4.2.2.2</ecNumber>
    </recommendedName>
</protein>
<name>A0A2I0B8G6_9ASPA</name>
<gene>
    <name evidence="10" type="ORF">AXF42_Ash005110</name>
</gene>
<feature type="chain" id="PRO_5013985879" description="Pectate lyase" evidence="8">
    <location>
        <begin position="27"/>
        <end position="392"/>
    </location>
</feature>
<keyword evidence="7 8" id="KW-0456">Lyase</keyword>
<dbReference type="GO" id="GO:0046872">
    <property type="term" value="F:metal ion binding"/>
    <property type="evidence" value="ECO:0007669"/>
    <property type="project" value="UniProtKB-KW"/>
</dbReference>
<evidence type="ECO:0000256" key="1">
    <source>
        <dbReference type="ARBA" id="ARBA00000695"/>
    </source>
</evidence>
<dbReference type="OrthoDB" id="1637350at2759"/>
<dbReference type="PRINTS" id="PR00807">
    <property type="entry name" value="AMBALLERGEN"/>
</dbReference>
<dbReference type="InterPro" id="IPR012334">
    <property type="entry name" value="Pectin_lyas_fold"/>
</dbReference>
<dbReference type="PANTHER" id="PTHR31683:SF74">
    <property type="entry name" value="PECTATE LYASE"/>
    <property type="match status" value="1"/>
</dbReference>
<evidence type="ECO:0000256" key="2">
    <source>
        <dbReference type="ARBA" id="ARBA00005220"/>
    </source>
</evidence>
<dbReference type="EC" id="4.2.2.2" evidence="3 8"/>
<evidence type="ECO:0000256" key="7">
    <source>
        <dbReference type="ARBA" id="ARBA00023239"/>
    </source>
</evidence>
<evidence type="ECO:0000256" key="3">
    <source>
        <dbReference type="ARBA" id="ARBA00012272"/>
    </source>
</evidence>
<evidence type="ECO:0000256" key="8">
    <source>
        <dbReference type="RuleBase" id="RU361123"/>
    </source>
</evidence>
<evidence type="ECO:0000259" key="9">
    <source>
        <dbReference type="SMART" id="SM00656"/>
    </source>
</evidence>